<dbReference type="AlphaFoldDB" id="A0AA88NNY2"/>
<evidence type="ECO:0000313" key="2">
    <source>
        <dbReference type="Proteomes" id="UP001187415"/>
    </source>
</evidence>
<evidence type="ECO:0000313" key="1">
    <source>
        <dbReference type="EMBL" id="KAK2861554.1"/>
    </source>
</evidence>
<comment type="caution">
    <text evidence="1">The sequence shown here is derived from an EMBL/GenBank/DDBJ whole genome shotgun (WGS) entry which is preliminary data.</text>
</comment>
<dbReference type="Proteomes" id="UP001187415">
    <property type="component" value="Unassembled WGS sequence"/>
</dbReference>
<keyword evidence="2" id="KW-1185">Reference proteome</keyword>
<name>A0AA88NNY2_CHASR</name>
<dbReference type="EMBL" id="JAUPFM010000001">
    <property type="protein sequence ID" value="KAK2861554.1"/>
    <property type="molecule type" value="Genomic_DNA"/>
</dbReference>
<accession>A0AA88NNY2</accession>
<gene>
    <name evidence="1" type="ORF">Q5P01_001087</name>
</gene>
<organism evidence="1 2">
    <name type="scientific">Channa striata</name>
    <name type="common">Snakehead murrel</name>
    <name type="synonym">Ophicephalus striatus</name>
    <dbReference type="NCBI Taxonomy" id="64152"/>
    <lineage>
        <taxon>Eukaryota</taxon>
        <taxon>Metazoa</taxon>
        <taxon>Chordata</taxon>
        <taxon>Craniata</taxon>
        <taxon>Vertebrata</taxon>
        <taxon>Euteleostomi</taxon>
        <taxon>Actinopterygii</taxon>
        <taxon>Neopterygii</taxon>
        <taxon>Teleostei</taxon>
        <taxon>Neoteleostei</taxon>
        <taxon>Acanthomorphata</taxon>
        <taxon>Anabantaria</taxon>
        <taxon>Anabantiformes</taxon>
        <taxon>Channoidei</taxon>
        <taxon>Channidae</taxon>
        <taxon>Channa</taxon>
    </lineage>
</organism>
<sequence length="205" mass="22656">MWMQQIKAGTRIHLSPRTVAQCGAFPGLSRGKQFPPRDEASLALAPHLFTCELSPMFSVNTSDGGASVWESTSPSLDLLSEGRIQVDPGGSSSRIQRMKEREQEAQFFVSQCWEFSITPSAPSGCWRRASAWTDTAVLLALPDLCPKENLKGCSLPWSLSRCSSLLQSLHSIDQSAMFTAGPATSWMFRKFYTFHRGTFLAEGEE</sequence>
<protein>
    <submittedName>
        <fullName evidence="1">Uncharacterized protein</fullName>
    </submittedName>
</protein>
<reference evidence="1" key="1">
    <citation type="submission" date="2023-07" db="EMBL/GenBank/DDBJ databases">
        <title>Chromosome-level Genome Assembly of Striped Snakehead (Channa striata).</title>
        <authorList>
            <person name="Liu H."/>
        </authorList>
    </citation>
    <scope>NUCLEOTIDE SEQUENCE</scope>
    <source>
        <strain evidence="1">Gz</strain>
        <tissue evidence="1">Muscle</tissue>
    </source>
</reference>
<proteinExistence type="predicted"/>